<dbReference type="InParanoid" id="Q7RRY9"/>
<keyword evidence="1" id="KW-0472">Membrane</keyword>
<dbReference type="EMBL" id="AABL01000156">
    <property type="protein sequence ID" value="EAA16968.1"/>
    <property type="molecule type" value="Genomic_DNA"/>
</dbReference>
<dbReference type="AlphaFoldDB" id="Q7RRY9"/>
<evidence type="ECO:0000313" key="3">
    <source>
        <dbReference type="Proteomes" id="UP000008553"/>
    </source>
</evidence>
<evidence type="ECO:0000313" key="2">
    <source>
        <dbReference type="EMBL" id="EAA16968.1"/>
    </source>
</evidence>
<reference evidence="2 3" key="1">
    <citation type="journal article" date="2002" name="Nature">
        <title>Genome sequence and comparative analysis of the model rodent malaria parasite Plasmodium yoelii yoelii.</title>
        <authorList>
            <person name="Carlton J.M."/>
            <person name="Angiuoli S.V."/>
            <person name="Suh B.B."/>
            <person name="Kooij T.W."/>
            <person name="Pertea M."/>
            <person name="Silva J.C."/>
            <person name="Ermolaeva M.D."/>
            <person name="Allen J.E."/>
            <person name="Selengut J.D."/>
            <person name="Koo H.L."/>
            <person name="Peterson J.D."/>
            <person name="Pop M."/>
            <person name="Kosack D.S."/>
            <person name="Shumway M.F."/>
            <person name="Bidwell S.L."/>
            <person name="Shallom S.J."/>
            <person name="van Aken S.E."/>
            <person name="Riedmuller S.B."/>
            <person name="Feldblyum T.V."/>
            <person name="Cho J.K."/>
            <person name="Quackenbush J."/>
            <person name="Sedegah M."/>
            <person name="Shoaibi A."/>
            <person name="Cummings L.M."/>
            <person name="Florens L."/>
            <person name="Yates J.R."/>
            <person name="Raine J.D."/>
            <person name="Sinden R.E."/>
            <person name="Harris M.A."/>
            <person name="Cunningham D.A."/>
            <person name="Preiser P.R."/>
            <person name="Bergman L.W."/>
            <person name="Vaidya A.B."/>
            <person name="van Lin L.H."/>
            <person name="Janse C.J."/>
            <person name="Waters A.P."/>
            <person name="Smith H.O."/>
            <person name="White O.R."/>
            <person name="Salzberg S.L."/>
            <person name="Venter J.C."/>
            <person name="Fraser C.M."/>
            <person name="Hoffman S.L."/>
            <person name="Gardner M.J."/>
            <person name="Carucci D.J."/>
        </authorList>
    </citation>
    <scope>NUCLEOTIDE SEQUENCE [LARGE SCALE GENOMIC DNA]</scope>
    <source>
        <strain evidence="2 3">17XNL</strain>
    </source>
</reference>
<keyword evidence="3" id="KW-1185">Reference proteome</keyword>
<comment type="caution">
    <text evidence="2">The sequence shown here is derived from an EMBL/GenBank/DDBJ whole genome shotgun (WGS) entry which is preliminary data.</text>
</comment>
<accession>Q7RRY9</accession>
<proteinExistence type="predicted"/>
<dbReference type="Proteomes" id="UP000008553">
    <property type="component" value="Unassembled WGS sequence"/>
</dbReference>
<dbReference type="Pfam" id="PF06022">
    <property type="entry name" value="Cir_Bir_Yir"/>
    <property type="match status" value="1"/>
</dbReference>
<protein>
    <submittedName>
        <fullName evidence="2">Yir2 protein</fullName>
    </submittedName>
</protein>
<keyword evidence="1" id="KW-0812">Transmembrane</keyword>
<organism evidence="2 3">
    <name type="scientific">Plasmodium yoelii yoelii</name>
    <dbReference type="NCBI Taxonomy" id="73239"/>
    <lineage>
        <taxon>Eukaryota</taxon>
        <taxon>Sar</taxon>
        <taxon>Alveolata</taxon>
        <taxon>Apicomplexa</taxon>
        <taxon>Aconoidasida</taxon>
        <taxon>Haemosporida</taxon>
        <taxon>Plasmodiidae</taxon>
        <taxon>Plasmodium</taxon>
        <taxon>Plasmodium (Vinckeia)</taxon>
    </lineage>
</organism>
<name>Q7RRY9_PLAYO</name>
<gene>
    <name evidence="2" type="ORF">PY00578</name>
</gene>
<feature type="transmembrane region" description="Helical" evidence="1">
    <location>
        <begin position="216"/>
        <end position="237"/>
    </location>
</feature>
<keyword evidence="1" id="KW-1133">Transmembrane helix</keyword>
<dbReference type="PaxDb" id="73239-Q7RRY9"/>
<dbReference type="InterPro" id="IPR006477">
    <property type="entry name" value="Yir_bir_cir"/>
</dbReference>
<evidence type="ECO:0000256" key="1">
    <source>
        <dbReference type="SAM" id="Phobius"/>
    </source>
</evidence>
<sequence>MNDELCGKLDLLRKYLSDELDKAADFELEEITDYKNYCPGNNCNSETEKITVGFLCYQLNQSTKHNTTKIYDFYNSHVKNNDKYEKFINDSGRYTGLNDFIDKQKDLLNINIKDLSKFYDASKLICSMYGNVAQSQTGEILSNNVKEFVKKYTELKNTYNDEGSPHSKILSVLSTDYNNLKNRCKHIQSLPEITEFSALASTYEFTSSSSSTGNKLFTVLSIFGAIAFFLGISYKFLCCGTHIRMKSKVQICPPRNISINMKCVA</sequence>
<dbReference type="NCBIfam" id="TIGR01590">
    <property type="entry name" value="yir-bir-cir_Pla"/>
    <property type="match status" value="1"/>
</dbReference>